<keyword evidence="7" id="KW-1185">Reference proteome</keyword>
<evidence type="ECO:0000313" key="6">
    <source>
        <dbReference type="EMBL" id="NNU16730.1"/>
    </source>
</evidence>
<keyword evidence="2 4" id="KW-0238">DNA-binding</keyword>
<evidence type="ECO:0000256" key="2">
    <source>
        <dbReference type="ARBA" id="ARBA00023125"/>
    </source>
</evidence>
<evidence type="ECO:0000313" key="7">
    <source>
        <dbReference type="Proteomes" id="UP000536835"/>
    </source>
</evidence>
<dbReference type="SUPFAM" id="SSF46689">
    <property type="entry name" value="Homeodomain-like"/>
    <property type="match status" value="1"/>
</dbReference>
<dbReference type="AlphaFoldDB" id="A0A7Y3W5F4"/>
<sequence length="189" mass="20646">MSTRIQILDAGEQLARARGLEAFSYADLEKAVGIRKASIHHHFKSKADLALALIERYSERFADALRDIEDAHVTPQERLRAFTGLYRDALAGGEQVCLCVAFAAGRESLPGTVALATRSFQEMALAWLEVTFNELNTPEFPDDPQDEAAAFLALLEGAQIMARGASDPALFDAAIRPFIRRLGVTGLKA</sequence>
<keyword evidence="3" id="KW-0804">Transcription</keyword>
<dbReference type="Pfam" id="PF00440">
    <property type="entry name" value="TetR_N"/>
    <property type="match status" value="1"/>
</dbReference>
<dbReference type="Gene3D" id="1.10.357.10">
    <property type="entry name" value="Tetracycline Repressor, domain 2"/>
    <property type="match status" value="1"/>
</dbReference>
<evidence type="ECO:0000256" key="3">
    <source>
        <dbReference type="ARBA" id="ARBA00023163"/>
    </source>
</evidence>
<dbReference type="PROSITE" id="PS50977">
    <property type="entry name" value="HTH_TETR_2"/>
    <property type="match status" value="1"/>
</dbReference>
<organism evidence="6 7">
    <name type="scientific">Parvularcula mediterranea</name>
    <dbReference type="NCBI Taxonomy" id="2732508"/>
    <lineage>
        <taxon>Bacteria</taxon>
        <taxon>Pseudomonadati</taxon>
        <taxon>Pseudomonadota</taxon>
        <taxon>Alphaproteobacteria</taxon>
        <taxon>Parvularculales</taxon>
        <taxon>Parvularculaceae</taxon>
        <taxon>Parvularcula</taxon>
    </lineage>
</organism>
<dbReference type="InterPro" id="IPR009057">
    <property type="entry name" value="Homeodomain-like_sf"/>
</dbReference>
<dbReference type="PANTHER" id="PTHR47506">
    <property type="entry name" value="TRANSCRIPTIONAL REGULATORY PROTEIN"/>
    <property type="match status" value="1"/>
</dbReference>
<feature type="domain" description="HTH tetR-type" evidence="5">
    <location>
        <begin position="1"/>
        <end position="61"/>
    </location>
</feature>
<dbReference type="SUPFAM" id="SSF48498">
    <property type="entry name" value="Tetracyclin repressor-like, C-terminal domain"/>
    <property type="match status" value="1"/>
</dbReference>
<evidence type="ECO:0000259" key="5">
    <source>
        <dbReference type="PROSITE" id="PS50977"/>
    </source>
</evidence>
<dbReference type="PRINTS" id="PR00455">
    <property type="entry name" value="HTHTETR"/>
</dbReference>
<evidence type="ECO:0000256" key="4">
    <source>
        <dbReference type="PROSITE-ProRule" id="PRU00335"/>
    </source>
</evidence>
<comment type="caution">
    <text evidence="6">The sequence shown here is derived from an EMBL/GenBank/DDBJ whole genome shotgun (WGS) entry which is preliminary data.</text>
</comment>
<keyword evidence="1" id="KW-0805">Transcription regulation</keyword>
<dbReference type="RefSeq" id="WP_173199471.1">
    <property type="nucleotide sequence ID" value="NZ_JABFCX010000003.1"/>
</dbReference>
<dbReference type="Proteomes" id="UP000536835">
    <property type="component" value="Unassembled WGS sequence"/>
</dbReference>
<name>A0A7Y3W5F4_9PROT</name>
<protein>
    <submittedName>
        <fullName evidence="6">TetR/AcrR family transcriptional regulator</fullName>
    </submittedName>
</protein>
<reference evidence="6 7" key="1">
    <citation type="submission" date="2020-05" db="EMBL/GenBank/DDBJ databases">
        <title>Parvularcula mediterraneae sp. nov., isolated from polypropylene straw from shallow seawater of the seashore of Laganas in Zakynthos island, Greece.</title>
        <authorList>
            <person name="Szabo I."/>
            <person name="Al-Omari J."/>
            <person name="Rado J."/>
            <person name="Szerdahelyi G.S."/>
        </authorList>
    </citation>
    <scope>NUCLEOTIDE SEQUENCE [LARGE SCALE GENOMIC DNA]</scope>
    <source>
        <strain evidence="6 7">ZS-1/3</strain>
    </source>
</reference>
<accession>A0A7Y3W5F4</accession>
<dbReference type="EMBL" id="JABFCX010000003">
    <property type="protein sequence ID" value="NNU16730.1"/>
    <property type="molecule type" value="Genomic_DNA"/>
</dbReference>
<dbReference type="InterPro" id="IPR036271">
    <property type="entry name" value="Tet_transcr_reg_TetR-rel_C_sf"/>
</dbReference>
<evidence type="ECO:0000256" key="1">
    <source>
        <dbReference type="ARBA" id="ARBA00023015"/>
    </source>
</evidence>
<feature type="DNA-binding region" description="H-T-H motif" evidence="4">
    <location>
        <begin position="24"/>
        <end position="43"/>
    </location>
</feature>
<dbReference type="PANTHER" id="PTHR47506:SF1">
    <property type="entry name" value="HTH-TYPE TRANSCRIPTIONAL REGULATOR YJDC"/>
    <property type="match status" value="1"/>
</dbReference>
<gene>
    <name evidence="6" type="ORF">HK107_10390</name>
</gene>
<dbReference type="GO" id="GO:0003677">
    <property type="term" value="F:DNA binding"/>
    <property type="evidence" value="ECO:0007669"/>
    <property type="project" value="UniProtKB-UniRule"/>
</dbReference>
<dbReference type="InterPro" id="IPR001647">
    <property type="entry name" value="HTH_TetR"/>
</dbReference>
<proteinExistence type="predicted"/>